<evidence type="ECO:0008006" key="2">
    <source>
        <dbReference type="Google" id="ProtNLM"/>
    </source>
</evidence>
<evidence type="ECO:0000313" key="1">
    <source>
        <dbReference type="EMBL" id="HGU52040.1"/>
    </source>
</evidence>
<dbReference type="InterPro" id="IPR036390">
    <property type="entry name" value="WH_DNA-bd_sf"/>
</dbReference>
<gene>
    <name evidence="1" type="ORF">ENT78_00680</name>
</gene>
<dbReference type="SUPFAM" id="SSF46785">
    <property type="entry name" value="Winged helix' DNA-binding domain"/>
    <property type="match status" value="1"/>
</dbReference>
<dbReference type="AlphaFoldDB" id="A0A7V4KBQ0"/>
<sequence length="87" mass="10173">MTDLLTSDKKKIELLKVLSDGKVYTYYRLSKIIKTNYETVKKNCKFLELLNFVEIMKVDKEESASGVASYRVKITERGLKFLENLKM</sequence>
<reference evidence="1" key="1">
    <citation type="journal article" date="2020" name="mSystems">
        <title>Genome- and Community-Level Interaction Insights into Carbon Utilization and Element Cycling Functions of Hydrothermarchaeota in Hydrothermal Sediment.</title>
        <authorList>
            <person name="Zhou Z."/>
            <person name="Liu Y."/>
            <person name="Xu W."/>
            <person name="Pan J."/>
            <person name="Luo Z.H."/>
            <person name="Li M."/>
        </authorList>
    </citation>
    <scope>NUCLEOTIDE SEQUENCE [LARGE SCALE GENOMIC DNA]</scope>
    <source>
        <strain evidence="1">SpSt-61</strain>
    </source>
</reference>
<comment type="caution">
    <text evidence="1">The sequence shown here is derived from an EMBL/GenBank/DDBJ whole genome shotgun (WGS) entry which is preliminary data.</text>
</comment>
<organism evidence="1">
    <name type="scientific">Fervidobacterium pennivorans</name>
    <dbReference type="NCBI Taxonomy" id="93466"/>
    <lineage>
        <taxon>Bacteria</taxon>
        <taxon>Thermotogati</taxon>
        <taxon>Thermotogota</taxon>
        <taxon>Thermotogae</taxon>
        <taxon>Thermotogales</taxon>
        <taxon>Fervidobacteriaceae</taxon>
        <taxon>Fervidobacterium</taxon>
    </lineage>
</organism>
<protein>
    <recommendedName>
        <fullName evidence="2">Transcriptional regulator</fullName>
    </recommendedName>
</protein>
<dbReference type="EMBL" id="DSZZ01000033">
    <property type="protein sequence ID" value="HGU52040.1"/>
    <property type="molecule type" value="Genomic_DNA"/>
</dbReference>
<proteinExistence type="predicted"/>
<name>A0A7V4KBQ0_FERPE</name>
<accession>A0A7V4KBQ0</accession>